<evidence type="ECO:0000256" key="1">
    <source>
        <dbReference type="ARBA" id="ARBA00001946"/>
    </source>
</evidence>
<evidence type="ECO:0000259" key="3">
    <source>
        <dbReference type="PROSITE" id="PS51462"/>
    </source>
</evidence>
<dbReference type="PROSITE" id="PS51462">
    <property type="entry name" value="NUDIX"/>
    <property type="match status" value="1"/>
</dbReference>
<keyword evidence="2" id="KW-0378">Hydrolase</keyword>
<organism evidence="4 5">
    <name type="scientific">Psychrobacillus faecigallinarum</name>
    <dbReference type="NCBI Taxonomy" id="2762235"/>
    <lineage>
        <taxon>Bacteria</taxon>
        <taxon>Bacillati</taxon>
        <taxon>Bacillota</taxon>
        <taxon>Bacilli</taxon>
        <taxon>Bacillales</taxon>
        <taxon>Bacillaceae</taxon>
        <taxon>Psychrobacillus</taxon>
    </lineage>
</organism>
<dbReference type="InterPro" id="IPR000086">
    <property type="entry name" value="NUDIX_hydrolase_dom"/>
</dbReference>
<evidence type="ECO:0000256" key="2">
    <source>
        <dbReference type="ARBA" id="ARBA00022801"/>
    </source>
</evidence>
<name>A0ABR8REY3_9BACI</name>
<dbReference type="Pfam" id="PF00293">
    <property type="entry name" value="NUDIX"/>
    <property type="match status" value="1"/>
</dbReference>
<dbReference type="PANTHER" id="PTHR43046:SF14">
    <property type="entry name" value="MUTT_NUDIX FAMILY PROTEIN"/>
    <property type="match status" value="1"/>
</dbReference>
<dbReference type="Gene3D" id="3.90.79.10">
    <property type="entry name" value="Nucleoside Triphosphate Pyrophosphohydrolase"/>
    <property type="match status" value="1"/>
</dbReference>
<dbReference type="PANTHER" id="PTHR43046">
    <property type="entry name" value="GDP-MANNOSE MANNOSYL HYDROLASE"/>
    <property type="match status" value="1"/>
</dbReference>
<dbReference type="RefSeq" id="WP_154311958.1">
    <property type="nucleotide sequence ID" value="NZ_JACSQO010000015.1"/>
</dbReference>
<proteinExistence type="predicted"/>
<gene>
    <name evidence="4" type="ORF">H9650_19295</name>
</gene>
<dbReference type="Proteomes" id="UP000640786">
    <property type="component" value="Unassembled WGS sequence"/>
</dbReference>
<protein>
    <submittedName>
        <fullName evidence="4">NUDIX domain-containing protein</fullName>
    </submittedName>
</protein>
<dbReference type="EMBL" id="JACSQO010000015">
    <property type="protein sequence ID" value="MBD7946250.1"/>
    <property type="molecule type" value="Genomic_DNA"/>
</dbReference>
<dbReference type="InterPro" id="IPR015797">
    <property type="entry name" value="NUDIX_hydrolase-like_dom_sf"/>
</dbReference>
<sequence>MIKRNSAKAIIIDDKRILVIKLHENNEIYYILPGGGQEPGEILHEALKRECREEAGAEIIIGDIIFVREYIGKNHELAGRHGDYHQTEFMFLCKVEPLNFVKSTLPDRGQIGLEWIPISS</sequence>
<comment type="cofactor">
    <cofactor evidence="1">
        <name>Mg(2+)</name>
        <dbReference type="ChEBI" id="CHEBI:18420"/>
    </cofactor>
</comment>
<accession>A0ABR8REY3</accession>
<keyword evidence="5" id="KW-1185">Reference proteome</keyword>
<comment type="caution">
    <text evidence="4">The sequence shown here is derived from an EMBL/GenBank/DDBJ whole genome shotgun (WGS) entry which is preliminary data.</text>
</comment>
<dbReference type="SUPFAM" id="SSF55811">
    <property type="entry name" value="Nudix"/>
    <property type="match status" value="1"/>
</dbReference>
<dbReference type="CDD" id="cd18880">
    <property type="entry name" value="NUDIX_ADPRase"/>
    <property type="match status" value="1"/>
</dbReference>
<evidence type="ECO:0000313" key="4">
    <source>
        <dbReference type="EMBL" id="MBD7946250.1"/>
    </source>
</evidence>
<reference evidence="4 5" key="1">
    <citation type="submission" date="2020-08" db="EMBL/GenBank/DDBJ databases">
        <title>A Genomic Blueprint of the Chicken Gut Microbiome.</title>
        <authorList>
            <person name="Gilroy R."/>
            <person name="Ravi A."/>
            <person name="Getino M."/>
            <person name="Pursley I."/>
            <person name="Horton D.L."/>
            <person name="Alikhan N.-F."/>
            <person name="Baker D."/>
            <person name="Gharbi K."/>
            <person name="Hall N."/>
            <person name="Watson M."/>
            <person name="Adriaenssens E.M."/>
            <person name="Foster-Nyarko E."/>
            <person name="Jarju S."/>
            <person name="Secka A."/>
            <person name="Antonio M."/>
            <person name="Oren A."/>
            <person name="Chaudhuri R."/>
            <person name="La Ragione R.M."/>
            <person name="Hildebrand F."/>
            <person name="Pallen M.J."/>
        </authorList>
    </citation>
    <scope>NUCLEOTIDE SEQUENCE [LARGE SCALE GENOMIC DNA]</scope>
    <source>
        <strain evidence="4 5">Sa2BUA9</strain>
    </source>
</reference>
<feature type="domain" description="Nudix hydrolase" evidence="3">
    <location>
        <begin position="2"/>
        <end position="120"/>
    </location>
</feature>
<evidence type="ECO:0000313" key="5">
    <source>
        <dbReference type="Proteomes" id="UP000640786"/>
    </source>
</evidence>